<comment type="caution">
    <text evidence="3">The sequence shown here is derived from an EMBL/GenBank/DDBJ whole genome shotgun (WGS) entry which is preliminary data.</text>
</comment>
<evidence type="ECO:0000256" key="1">
    <source>
        <dbReference type="ARBA" id="ARBA00022801"/>
    </source>
</evidence>
<dbReference type="Proteomes" id="UP000648984">
    <property type="component" value="Unassembled WGS sequence"/>
</dbReference>
<evidence type="ECO:0000259" key="2">
    <source>
        <dbReference type="Pfam" id="PF12697"/>
    </source>
</evidence>
<sequence>MSTHNLVLLHGWGLGPQVWSRLRDALPPDLSVLAPELPGHGAAPPAARADIAGWSDTLLPDLPEHAVLCGWSLGGLIALDLAHRYPERVERLILIGSSPCFVSRSGEDAAPWPHGLDADTVDGFIASFAADPAITLRRFIALQALGDARRRTVGAGLNAALTTLDGDRAKSLADGLQLLANTDLRPIVRDIRQPVHIIHGAGDALMTATAARWLADHCEHSQLTLFDDCGHVPFLSRPDDCAALIAGALRD</sequence>
<protein>
    <submittedName>
        <fullName evidence="3">Alpha/beta fold hydrolase</fullName>
    </submittedName>
</protein>
<keyword evidence="1 3" id="KW-0378">Hydrolase</keyword>
<gene>
    <name evidence="3" type="ORF">GPA25_09700</name>
</gene>
<proteinExistence type="predicted"/>
<dbReference type="PANTHER" id="PTHR43798:SF31">
    <property type="entry name" value="AB HYDROLASE SUPERFAMILY PROTEIN YCLE"/>
    <property type="match status" value="1"/>
</dbReference>
<dbReference type="PANTHER" id="PTHR43798">
    <property type="entry name" value="MONOACYLGLYCEROL LIPASE"/>
    <property type="match status" value="1"/>
</dbReference>
<dbReference type="InterPro" id="IPR050266">
    <property type="entry name" value="AB_hydrolase_sf"/>
</dbReference>
<dbReference type="Pfam" id="PF12697">
    <property type="entry name" value="Abhydrolase_6"/>
    <property type="match status" value="1"/>
</dbReference>
<accession>A0ABX1QAG8</accession>
<dbReference type="InterPro" id="IPR000073">
    <property type="entry name" value="AB_hydrolase_1"/>
</dbReference>
<evidence type="ECO:0000313" key="3">
    <source>
        <dbReference type="EMBL" id="NMG75030.1"/>
    </source>
</evidence>
<dbReference type="GO" id="GO:0016787">
    <property type="term" value="F:hydrolase activity"/>
    <property type="evidence" value="ECO:0007669"/>
    <property type="project" value="UniProtKB-KW"/>
</dbReference>
<dbReference type="EMBL" id="WTVQ01000013">
    <property type="protein sequence ID" value="NMG75030.1"/>
    <property type="molecule type" value="Genomic_DNA"/>
</dbReference>
<dbReference type="Gene3D" id="3.40.50.1820">
    <property type="entry name" value="alpha/beta hydrolase"/>
    <property type="match status" value="1"/>
</dbReference>
<feature type="domain" description="AB hydrolase-1" evidence="2">
    <location>
        <begin position="6"/>
        <end position="243"/>
    </location>
</feature>
<name>A0ABX1QAG8_9RHOO</name>
<keyword evidence="4" id="KW-1185">Reference proteome</keyword>
<organism evidence="3 4">
    <name type="scientific">Aromatoleum diolicum</name>
    <dbReference type="NCBI Taxonomy" id="75796"/>
    <lineage>
        <taxon>Bacteria</taxon>
        <taxon>Pseudomonadati</taxon>
        <taxon>Pseudomonadota</taxon>
        <taxon>Betaproteobacteria</taxon>
        <taxon>Rhodocyclales</taxon>
        <taxon>Rhodocyclaceae</taxon>
        <taxon>Aromatoleum</taxon>
    </lineage>
</organism>
<dbReference type="RefSeq" id="WP_169260176.1">
    <property type="nucleotide sequence ID" value="NZ_WTVQ01000013.1"/>
</dbReference>
<dbReference type="SUPFAM" id="SSF53474">
    <property type="entry name" value="alpha/beta-Hydrolases"/>
    <property type="match status" value="1"/>
</dbReference>
<evidence type="ECO:0000313" key="4">
    <source>
        <dbReference type="Proteomes" id="UP000648984"/>
    </source>
</evidence>
<reference evidence="3 4" key="1">
    <citation type="submission" date="2019-12" db="EMBL/GenBank/DDBJ databases">
        <title>Comparative genomics gives insights into the taxonomy of the Azoarcus-Aromatoleum group and reveals separate origins of nif in the plant-associated Azoarcus and non-plant-associated Aromatoleum sub-groups.</title>
        <authorList>
            <person name="Lafos M."/>
            <person name="Maluk M."/>
            <person name="Batista M."/>
            <person name="Junghare M."/>
            <person name="Carmona M."/>
            <person name="Faoro H."/>
            <person name="Cruz L.M."/>
            <person name="Battistoni F."/>
            <person name="De Souza E."/>
            <person name="Pedrosa F."/>
            <person name="Chen W.-M."/>
            <person name="Poole P.S."/>
            <person name="Dixon R.A."/>
            <person name="James E.K."/>
        </authorList>
    </citation>
    <scope>NUCLEOTIDE SEQUENCE [LARGE SCALE GENOMIC DNA]</scope>
    <source>
        <strain evidence="3 4">22Lin</strain>
    </source>
</reference>
<dbReference type="InterPro" id="IPR029058">
    <property type="entry name" value="AB_hydrolase_fold"/>
</dbReference>